<sequence length="560" mass="61692">MLPSSREDDWYQNPPDPSTARKDTGARNPEIPGFWPPGNFLSRARIGPSDSSKCSPAQEKTIGTKISPIPARLAKIQVREILKFLDFGHLATFLAGLGSGRVIAQNAPQLKRRRLVPKSARSQHGAQRYREDDWYQNQPDPSTARKDTGARNPEIPGFWPPGNFLSRARIGPSYSSKCSSAQEKTIGTKIRPIPTRRAKIQVREILEFLDFGHLATFLAGLGSGRVIAQNAPQLKRRRLVPKSARSQHGSQRYSRAQIGPSDSSKCSPAQEKTIGIKISPIPARLAKIQVREILKFLDFGHLATFLAGLGSGRVIAQNAPQLKRRRLVSKSARSQHGSQRYSRAQIGPSDSSKCSPAQEKTIGIKISPIPARLAKIQVREILKSWIWPPGNFLSRARIGPSDSSKCSPAQEKTIGTKIRPIPTRRAKIQVREILEFLDFGHLATFLAGLGSGRVIAQNAPQLKRRRLVPKSARSQHGSQRYSRAQIGPSDSSKCSPAQEKTIGIKISPIPARLAKIQVREILKFLDFGHLATFLAGLGSGRVIAQNAPQLKRRRLVPKSA</sequence>
<comment type="caution">
    <text evidence="2">The sequence shown here is derived from an EMBL/GenBank/DDBJ whole genome shotgun (WGS) entry which is preliminary data.</text>
</comment>
<feature type="region of interest" description="Disordered" evidence="1">
    <location>
        <begin position="1"/>
        <end position="63"/>
    </location>
</feature>
<evidence type="ECO:0000313" key="3">
    <source>
        <dbReference type="Proteomes" id="UP001201812"/>
    </source>
</evidence>
<dbReference type="EMBL" id="JAKKPZ010000012">
    <property type="protein sequence ID" value="KAI1714939.1"/>
    <property type="molecule type" value="Genomic_DNA"/>
</dbReference>
<feature type="compositionally biased region" description="Polar residues" evidence="1">
    <location>
        <begin position="244"/>
        <end position="267"/>
    </location>
</feature>
<feature type="compositionally biased region" description="Polar residues" evidence="1">
    <location>
        <begin position="472"/>
        <end position="495"/>
    </location>
</feature>
<dbReference type="AlphaFoldDB" id="A0AAD4R133"/>
<feature type="region of interest" description="Disordered" evidence="1">
    <location>
        <begin position="465"/>
        <end position="497"/>
    </location>
</feature>
<protein>
    <submittedName>
        <fullName evidence="2">Uncharacterized protein</fullName>
    </submittedName>
</protein>
<reference evidence="2" key="1">
    <citation type="submission" date="2022-01" db="EMBL/GenBank/DDBJ databases">
        <title>Genome Sequence Resource for Two Populations of Ditylenchus destructor, the Migratory Endoparasitic Phytonematode.</title>
        <authorList>
            <person name="Zhang H."/>
            <person name="Lin R."/>
            <person name="Xie B."/>
        </authorList>
    </citation>
    <scope>NUCLEOTIDE SEQUENCE</scope>
    <source>
        <strain evidence="2">BazhouSP</strain>
    </source>
</reference>
<feature type="region of interest" description="Disordered" evidence="1">
    <location>
        <begin position="112"/>
        <end position="158"/>
    </location>
</feature>
<organism evidence="2 3">
    <name type="scientific">Ditylenchus destructor</name>
    <dbReference type="NCBI Taxonomy" id="166010"/>
    <lineage>
        <taxon>Eukaryota</taxon>
        <taxon>Metazoa</taxon>
        <taxon>Ecdysozoa</taxon>
        <taxon>Nematoda</taxon>
        <taxon>Chromadorea</taxon>
        <taxon>Rhabditida</taxon>
        <taxon>Tylenchina</taxon>
        <taxon>Tylenchomorpha</taxon>
        <taxon>Sphaerularioidea</taxon>
        <taxon>Anguinidae</taxon>
        <taxon>Anguininae</taxon>
        <taxon>Ditylenchus</taxon>
    </lineage>
</organism>
<feature type="compositionally biased region" description="Polar residues" evidence="1">
    <location>
        <begin position="331"/>
        <end position="355"/>
    </location>
</feature>
<evidence type="ECO:0000313" key="2">
    <source>
        <dbReference type="EMBL" id="KAI1714939.1"/>
    </source>
</evidence>
<keyword evidence="3" id="KW-1185">Reference proteome</keyword>
<gene>
    <name evidence="2" type="ORF">DdX_08214</name>
</gene>
<name>A0AAD4R133_9BILA</name>
<feature type="region of interest" description="Disordered" evidence="1">
    <location>
        <begin position="324"/>
        <end position="356"/>
    </location>
</feature>
<accession>A0AAD4R133</accession>
<feature type="region of interest" description="Disordered" evidence="1">
    <location>
        <begin position="237"/>
        <end position="269"/>
    </location>
</feature>
<dbReference type="Proteomes" id="UP001201812">
    <property type="component" value="Unassembled WGS sequence"/>
</dbReference>
<proteinExistence type="predicted"/>
<evidence type="ECO:0000256" key="1">
    <source>
        <dbReference type="SAM" id="MobiDB-lite"/>
    </source>
</evidence>